<keyword evidence="4" id="KW-0812">Transmembrane</keyword>
<dbReference type="EMBL" id="JAOSHN010000003">
    <property type="protein sequence ID" value="MCU7378550.1"/>
    <property type="molecule type" value="Genomic_DNA"/>
</dbReference>
<comment type="caution">
    <text evidence="6">The sequence shown here is derived from an EMBL/GenBank/DDBJ whole genome shotgun (WGS) entry which is preliminary data.</text>
</comment>
<evidence type="ECO:0000256" key="4">
    <source>
        <dbReference type="SAM" id="Phobius"/>
    </source>
</evidence>
<dbReference type="Pfam" id="PF00456">
    <property type="entry name" value="Transketolase_N"/>
    <property type="match status" value="1"/>
</dbReference>
<proteinExistence type="inferred from homology"/>
<sequence length="287" mass="31521">MMANSENKELRRLAADIRIKALYCMAGAGGGHVGGAMSICDVLSVLYGKIMKYDSDRPDWEDRDRLVVSKGHSGPAVYAALALSGFFSMTWLDTLNQGGTNLPSHCDRIRTPGIDMSTGSLGQGISVACGMAAALRKEESSSRVYTILGDGELQEGQVWEAFQFLAHQKLNNMTVYIDNNKKQLDGFLDEVCEPFDLQKKVEGFGLKCKTVKGYDVDEVLQATQESMKEGGPRVIILDTVKGIGCSFAEEAQANHHMNFTKEDAERAEAEINRRYEAGIVKKEAAYE</sequence>
<comment type="cofactor">
    <cofactor evidence="1">
        <name>thiamine diphosphate</name>
        <dbReference type="ChEBI" id="CHEBI:58937"/>
    </cofactor>
</comment>
<comment type="similarity">
    <text evidence="2">Belongs to the transketolase family.</text>
</comment>
<evidence type="ECO:0000256" key="3">
    <source>
        <dbReference type="ARBA" id="ARBA00023052"/>
    </source>
</evidence>
<feature type="transmembrane region" description="Helical" evidence="4">
    <location>
        <begin position="21"/>
        <end position="47"/>
    </location>
</feature>
<evidence type="ECO:0000313" key="6">
    <source>
        <dbReference type="EMBL" id="MCU7378550.1"/>
    </source>
</evidence>
<keyword evidence="7" id="KW-1185">Reference proteome</keyword>
<dbReference type="Proteomes" id="UP001065549">
    <property type="component" value="Unassembled WGS sequence"/>
</dbReference>
<evidence type="ECO:0000313" key="7">
    <source>
        <dbReference type="Proteomes" id="UP001065549"/>
    </source>
</evidence>
<organism evidence="6 7">
    <name type="scientific">Hominibacterium faecale</name>
    <dbReference type="NCBI Taxonomy" id="2839743"/>
    <lineage>
        <taxon>Bacteria</taxon>
        <taxon>Bacillati</taxon>
        <taxon>Bacillota</taxon>
        <taxon>Clostridia</taxon>
        <taxon>Peptostreptococcales</taxon>
        <taxon>Anaerovoracaceae</taxon>
        <taxon>Hominibacterium</taxon>
    </lineage>
</organism>
<dbReference type="SUPFAM" id="SSF52518">
    <property type="entry name" value="Thiamin diphosphate-binding fold (THDP-binding)"/>
    <property type="match status" value="1"/>
</dbReference>
<protein>
    <submittedName>
        <fullName evidence="6">Transketolase</fullName>
    </submittedName>
</protein>
<dbReference type="PANTHER" id="PTHR47514">
    <property type="entry name" value="TRANSKETOLASE N-TERMINAL SECTION-RELATED"/>
    <property type="match status" value="1"/>
</dbReference>
<dbReference type="CDD" id="cd02012">
    <property type="entry name" value="TPP_TK"/>
    <property type="match status" value="1"/>
</dbReference>
<accession>A0A9J6QW03</accession>
<evidence type="ECO:0000256" key="2">
    <source>
        <dbReference type="ARBA" id="ARBA00007131"/>
    </source>
</evidence>
<gene>
    <name evidence="6" type="ORF">OBO34_09285</name>
</gene>
<dbReference type="RefSeq" id="WP_269478484.1">
    <property type="nucleotide sequence ID" value="NZ_JAOSHN010000003.1"/>
</dbReference>
<keyword evidence="4" id="KW-0472">Membrane</keyword>
<feature type="domain" description="Transketolase N-terminal" evidence="5">
    <location>
        <begin position="12"/>
        <end position="266"/>
    </location>
</feature>
<evidence type="ECO:0000256" key="1">
    <source>
        <dbReference type="ARBA" id="ARBA00001964"/>
    </source>
</evidence>
<keyword evidence="4" id="KW-1133">Transmembrane helix</keyword>
<name>A0A9J6QW03_9FIRM</name>
<dbReference type="PANTHER" id="PTHR47514:SF1">
    <property type="entry name" value="TRANSKETOLASE N-TERMINAL SECTION-RELATED"/>
    <property type="match status" value="1"/>
</dbReference>
<dbReference type="InterPro" id="IPR005474">
    <property type="entry name" value="Transketolase_N"/>
</dbReference>
<reference evidence="6" key="1">
    <citation type="submission" date="2022-09" db="EMBL/GenBank/DDBJ databases">
        <title>Culturomic study of gut microbiota in children with autism spectrum disorder.</title>
        <authorList>
            <person name="Efimov B.A."/>
            <person name="Chaplin A.V."/>
            <person name="Sokolova S.R."/>
            <person name="Pikina A.P."/>
            <person name="Korzhanova M."/>
            <person name="Belova V."/>
            <person name="Korostin D."/>
        </authorList>
    </citation>
    <scope>NUCLEOTIDE SEQUENCE</scope>
    <source>
        <strain evidence="6">ASD5510</strain>
    </source>
</reference>
<dbReference type="InterPro" id="IPR029061">
    <property type="entry name" value="THDP-binding"/>
</dbReference>
<dbReference type="Gene3D" id="3.40.50.970">
    <property type="match status" value="1"/>
</dbReference>
<dbReference type="AlphaFoldDB" id="A0A9J6QW03"/>
<evidence type="ECO:0000259" key="5">
    <source>
        <dbReference type="Pfam" id="PF00456"/>
    </source>
</evidence>
<keyword evidence="3" id="KW-0786">Thiamine pyrophosphate</keyword>